<dbReference type="Proteomes" id="UP000297322">
    <property type="component" value="Unassembled WGS sequence"/>
</dbReference>
<reference evidence="1 2" key="1">
    <citation type="submission" date="2019-03" db="EMBL/GenBank/DDBJ databases">
        <title>Biocontrol and xenobiotic degradation properties of endophytic Pseudomonas fluorescens strain BRZ63.</title>
        <authorList>
            <person name="Chlebek D.A."/>
            <person name="Pinski A."/>
            <person name="Zur J.P."/>
            <person name="Michalska J."/>
            <person name="Hupert-Kocurek K.T."/>
        </authorList>
    </citation>
    <scope>NUCLEOTIDE SEQUENCE [LARGE SCALE GENOMIC DNA]</scope>
    <source>
        <strain evidence="1 2">BRZ63</strain>
    </source>
</reference>
<evidence type="ECO:0000313" key="1">
    <source>
        <dbReference type="EMBL" id="TFW44403.1"/>
    </source>
</evidence>
<name>A0A4U3G3F2_PSEFL</name>
<gene>
    <name evidence="1" type="ORF">E4T65_05950</name>
</gene>
<comment type="caution">
    <text evidence="1">The sequence shown here is derived from an EMBL/GenBank/DDBJ whole genome shotgun (WGS) entry which is preliminary data.</text>
</comment>
<dbReference type="EMBL" id="SPVI01000003">
    <property type="protein sequence ID" value="TFW44403.1"/>
    <property type="molecule type" value="Genomic_DNA"/>
</dbReference>
<evidence type="ECO:0000313" key="2">
    <source>
        <dbReference type="Proteomes" id="UP000297322"/>
    </source>
</evidence>
<organism evidence="1 2">
    <name type="scientific">Pseudomonas fluorescens</name>
    <dbReference type="NCBI Taxonomy" id="294"/>
    <lineage>
        <taxon>Bacteria</taxon>
        <taxon>Pseudomonadati</taxon>
        <taxon>Pseudomonadota</taxon>
        <taxon>Gammaproteobacteria</taxon>
        <taxon>Pseudomonadales</taxon>
        <taxon>Pseudomonadaceae</taxon>
        <taxon>Pseudomonas</taxon>
    </lineage>
</organism>
<sequence>MISQGDSLAQGKNQLVSMAGMECHGMPLMGQMPHQGCADKHHDRIAWEGRGYCSLLFQHTVLTDTNLPSCRFDAHLPQHLFTHFKLQKMLPTVFPGPRS</sequence>
<dbReference type="AlphaFoldDB" id="A0A4U3G3F2"/>
<proteinExistence type="predicted"/>
<protein>
    <submittedName>
        <fullName evidence="1">DUF2946 domain-containing protein</fullName>
    </submittedName>
</protein>
<accession>A0A4U3G3F2</accession>